<dbReference type="NCBIfam" id="TIGR02580">
    <property type="entry name" value="cas_RAMP_Cmr4"/>
    <property type="match status" value="1"/>
</dbReference>
<dbReference type="KEGG" id="thao:NI17_010070"/>
<evidence type="ECO:0000313" key="4">
    <source>
        <dbReference type="EMBL" id="UOE21422.1"/>
    </source>
</evidence>
<keyword evidence="1" id="KW-0051">Antiviral defense</keyword>
<dbReference type="EMBL" id="CP063196">
    <property type="protein sequence ID" value="UOE21422.1"/>
    <property type="molecule type" value="Genomic_DNA"/>
</dbReference>
<evidence type="ECO:0000259" key="3">
    <source>
        <dbReference type="Pfam" id="PF03787"/>
    </source>
</evidence>
<name>A0A399FWZ1_9ACTN</name>
<dbReference type="PANTHER" id="PTHR36700">
    <property type="entry name" value="CRISPR SYSTEM CMR SUBUNIT CMR4"/>
    <property type="match status" value="1"/>
</dbReference>
<feature type="domain" description="CRISPR type III-associated protein" evidence="3">
    <location>
        <begin position="8"/>
        <end position="293"/>
    </location>
</feature>
<evidence type="ECO:0000256" key="2">
    <source>
        <dbReference type="ARBA" id="ARBA00093789"/>
    </source>
</evidence>
<evidence type="ECO:0000313" key="5">
    <source>
        <dbReference type="Proteomes" id="UP000265719"/>
    </source>
</evidence>
<reference evidence="4" key="1">
    <citation type="submission" date="2020-10" db="EMBL/GenBank/DDBJ databases">
        <title>De novo genome project of the cellulose decomposer Thermobifida halotolerans type strain.</title>
        <authorList>
            <person name="Nagy I."/>
            <person name="Horvath B."/>
            <person name="Kukolya J."/>
            <person name="Nagy I."/>
            <person name="Orsini M."/>
        </authorList>
    </citation>
    <scope>NUCLEOTIDE SEQUENCE</scope>
    <source>
        <strain evidence="4">DSM 44931</strain>
    </source>
</reference>
<organism evidence="4 5">
    <name type="scientific">Thermobifida halotolerans</name>
    <dbReference type="NCBI Taxonomy" id="483545"/>
    <lineage>
        <taxon>Bacteria</taxon>
        <taxon>Bacillati</taxon>
        <taxon>Actinomycetota</taxon>
        <taxon>Actinomycetes</taxon>
        <taxon>Streptosporangiales</taxon>
        <taxon>Nocardiopsidaceae</taxon>
        <taxon>Thermobifida</taxon>
    </lineage>
</organism>
<accession>A0A399FWZ1</accession>
<dbReference type="Proteomes" id="UP000265719">
    <property type="component" value="Chromosome"/>
</dbReference>
<dbReference type="PANTHER" id="PTHR36700:SF1">
    <property type="entry name" value="CRISPR SYSTEM CMR SUBUNIT CMR4"/>
    <property type="match status" value="1"/>
</dbReference>
<dbReference type="InterPro" id="IPR013410">
    <property type="entry name" value="CRISPR-assoc_RAMP_Cmr4"/>
</dbReference>
<sequence>MTELLAFFYAESPLHAGASDSLGTIDLPIQREAHTGYPVVWGQSLKGALRQAAREHPEWTTQDVTAVFGSEVSQRAATTPGLLSVGDAQLVALPVPTLRRTFAWVTSAIALSRLARKYRIAGRASIPAVPRDLAEAVAADDSWSDEQALGPLVVEVAAHLDNQVTALRSWTEAIAGDVFGDDPVFTPFRDKFTEDLLLVKGDVMATLVKECTEVTARVQLDADKTVANGPFYSEYLPTETILAASLTLRPPHTGKKPEEAAERQLRLVRTLLHGDGAALLRVGGDETLGKGLVWSRLAEGGEGH</sequence>
<dbReference type="OrthoDB" id="9789361at2"/>
<dbReference type="InterPro" id="IPR005537">
    <property type="entry name" value="RAMP_III_fam"/>
</dbReference>
<proteinExistence type="predicted"/>
<gene>
    <name evidence="4" type="primary">cmr4</name>
    <name evidence="4" type="ORF">NI17_010070</name>
</gene>
<keyword evidence="5" id="KW-1185">Reference proteome</keyword>
<evidence type="ECO:0000256" key="1">
    <source>
        <dbReference type="ARBA" id="ARBA00023118"/>
    </source>
</evidence>
<protein>
    <submittedName>
        <fullName evidence="4">Type III-B CRISPR module RAMP protein Cmr4</fullName>
    </submittedName>
</protein>
<dbReference type="Pfam" id="PF03787">
    <property type="entry name" value="RAMPs"/>
    <property type="match status" value="1"/>
</dbReference>
<dbReference type="AlphaFoldDB" id="A0A399FWZ1"/>
<dbReference type="RefSeq" id="WP_068693755.1">
    <property type="nucleotide sequence ID" value="NZ_CP063196.1"/>
</dbReference>
<comment type="subunit">
    <text evidence="2">Part of the Csm effector complex that includes Cas10, Csm2, Csm3, Csm4 and Csm5.</text>
</comment>